<organism evidence="2 3">
    <name type="scientific">Pelagicoccus albus</name>
    <dbReference type="NCBI Taxonomy" id="415222"/>
    <lineage>
        <taxon>Bacteria</taxon>
        <taxon>Pseudomonadati</taxon>
        <taxon>Verrucomicrobiota</taxon>
        <taxon>Opitutia</taxon>
        <taxon>Puniceicoccales</taxon>
        <taxon>Pelagicoccaceae</taxon>
        <taxon>Pelagicoccus</taxon>
    </lineage>
</organism>
<proteinExistence type="predicted"/>
<dbReference type="InterPro" id="IPR000415">
    <property type="entry name" value="Nitroreductase-like"/>
</dbReference>
<feature type="domain" description="Nitroreductase" evidence="1">
    <location>
        <begin position="40"/>
        <end position="182"/>
    </location>
</feature>
<protein>
    <submittedName>
        <fullName evidence="2">Nitroreductase family protein</fullName>
    </submittedName>
</protein>
<dbReference type="AlphaFoldDB" id="A0A7X1B5I9"/>
<evidence type="ECO:0000313" key="2">
    <source>
        <dbReference type="EMBL" id="MBC2605912.1"/>
    </source>
</evidence>
<reference evidence="2 3" key="1">
    <citation type="submission" date="2020-07" db="EMBL/GenBank/DDBJ databases">
        <authorList>
            <person name="Feng X."/>
        </authorList>
    </citation>
    <scope>NUCLEOTIDE SEQUENCE [LARGE SCALE GENOMIC DNA]</scope>
    <source>
        <strain evidence="2 3">JCM23202</strain>
    </source>
</reference>
<accession>A0A7X1B5I9</accession>
<evidence type="ECO:0000259" key="1">
    <source>
        <dbReference type="Pfam" id="PF00881"/>
    </source>
</evidence>
<dbReference type="InterPro" id="IPR052530">
    <property type="entry name" value="NAD(P)H_nitroreductase"/>
</dbReference>
<dbReference type="InterPro" id="IPR029479">
    <property type="entry name" value="Nitroreductase"/>
</dbReference>
<sequence>MTPERQEQLPSILDSIIQSRCTTKALSETPWSTGEEPSFDLKPILKAADAAPFHKPIPRDSKKGDLQGHQPWRCYHLDAKQCRKLRKKILELGNTTKIPQMLAVAEYMIQTTWIPNPSDSATEQLFEPSIQNMEHIAAASSAVQNMLLAATARKIPNYWSSGGILRSEEIQNLLGIPTHEILIGSIFLFPKDLNGAVTSYGSLHHCRGSIDTWARPVVISD</sequence>
<dbReference type="SUPFAM" id="SSF55469">
    <property type="entry name" value="FMN-dependent nitroreductase-like"/>
    <property type="match status" value="1"/>
</dbReference>
<gene>
    <name evidence="2" type="ORF">H5P27_07635</name>
</gene>
<dbReference type="PANTHER" id="PTHR43821:SF1">
    <property type="entry name" value="NAD(P)H NITROREDUCTASE YDJA-RELATED"/>
    <property type="match status" value="1"/>
</dbReference>
<keyword evidence="3" id="KW-1185">Reference proteome</keyword>
<comment type="caution">
    <text evidence="2">The sequence shown here is derived from an EMBL/GenBank/DDBJ whole genome shotgun (WGS) entry which is preliminary data.</text>
</comment>
<dbReference type="RefSeq" id="WP_185659800.1">
    <property type="nucleotide sequence ID" value="NZ_CAWPOO010000007.1"/>
</dbReference>
<dbReference type="GO" id="GO:0016491">
    <property type="term" value="F:oxidoreductase activity"/>
    <property type="evidence" value="ECO:0007669"/>
    <property type="project" value="InterPro"/>
</dbReference>
<dbReference type="PANTHER" id="PTHR43821">
    <property type="entry name" value="NAD(P)H NITROREDUCTASE YDJA-RELATED"/>
    <property type="match status" value="1"/>
</dbReference>
<dbReference type="Proteomes" id="UP000526501">
    <property type="component" value="Unassembled WGS sequence"/>
</dbReference>
<evidence type="ECO:0000313" key="3">
    <source>
        <dbReference type="Proteomes" id="UP000526501"/>
    </source>
</evidence>
<dbReference type="EMBL" id="JACHVC010000007">
    <property type="protein sequence ID" value="MBC2605912.1"/>
    <property type="molecule type" value="Genomic_DNA"/>
</dbReference>
<dbReference type="Pfam" id="PF00881">
    <property type="entry name" value="Nitroreductase"/>
    <property type="match status" value="1"/>
</dbReference>
<name>A0A7X1B5I9_9BACT</name>
<dbReference type="Gene3D" id="3.40.109.10">
    <property type="entry name" value="NADH Oxidase"/>
    <property type="match status" value="1"/>
</dbReference>